<gene>
    <name evidence="1" type="ORF">N306_12401</name>
</gene>
<dbReference type="EMBL" id="KK735245">
    <property type="protein sequence ID" value="KFR13194.1"/>
    <property type="molecule type" value="Genomic_DNA"/>
</dbReference>
<organism evidence="1 2">
    <name type="scientific">Opisthocomus hoazin</name>
    <name type="common">Hoatzin</name>
    <name type="synonym">Phasianus hoazin</name>
    <dbReference type="NCBI Taxonomy" id="30419"/>
    <lineage>
        <taxon>Eukaryota</taxon>
        <taxon>Metazoa</taxon>
        <taxon>Chordata</taxon>
        <taxon>Craniata</taxon>
        <taxon>Vertebrata</taxon>
        <taxon>Euteleostomi</taxon>
        <taxon>Archelosauria</taxon>
        <taxon>Archosauria</taxon>
        <taxon>Dinosauria</taxon>
        <taxon>Saurischia</taxon>
        <taxon>Theropoda</taxon>
        <taxon>Coelurosauria</taxon>
        <taxon>Aves</taxon>
        <taxon>Neognathae</taxon>
        <taxon>Neoaves</taxon>
        <taxon>Opisthocomiformes</taxon>
        <taxon>Opisthocomidae</taxon>
        <taxon>Opisthocomus</taxon>
    </lineage>
</organism>
<dbReference type="PhylomeDB" id="A0A091WCB4"/>
<evidence type="ECO:0000313" key="2">
    <source>
        <dbReference type="Proteomes" id="UP000053605"/>
    </source>
</evidence>
<dbReference type="AlphaFoldDB" id="A0A091WCB4"/>
<keyword evidence="2" id="KW-1185">Reference proteome</keyword>
<name>A0A091WCB4_OPIHO</name>
<feature type="non-terminal residue" evidence="1">
    <location>
        <position position="1"/>
    </location>
</feature>
<feature type="non-terminal residue" evidence="1">
    <location>
        <position position="39"/>
    </location>
</feature>
<evidence type="ECO:0000313" key="1">
    <source>
        <dbReference type="EMBL" id="KFR13194.1"/>
    </source>
</evidence>
<accession>A0A091WCB4</accession>
<proteinExistence type="predicted"/>
<sequence length="39" mass="4160">AIIPAFQRRMSAVLLTGKSCEPVHQGCDVIVPLSSCNSM</sequence>
<reference evidence="1 2" key="1">
    <citation type="submission" date="2014-04" db="EMBL/GenBank/DDBJ databases">
        <title>Genome evolution of avian class.</title>
        <authorList>
            <person name="Zhang G."/>
            <person name="Li C."/>
        </authorList>
    </citation>
    <scope>NUCLEOTIDE SEQUENCE [LARGE SCALE GENOMIC DNA]</scope>
    <source>
        <strain evidence="1">BGI_N306</strain>
    </source>
</reference>
<protein>
    <submittedName>
        <fullName evidence="1">Uncharacterized protein</fullName>
    </submittedName>
</protein>
<dbReference type="Proteomes" id="UP000053605">
    <property type="component" value="Unassembled WGS sequence"/>
</dbReference>